<dbReference type="InterPro" id="IPR035992">
    <property type="entry name" value="Ricin_B-like_lectins"/>
</dbReference>
<evidence type="ECO:0000256" key="8">
    <source>
        <dbReference type="ARBA" id="ARBA00022692"/>
    </source>
</evidence>
<accession>A0A834J483</accession>
<evidence type="ECO:0000313" key="21">
    <source>
        <dbReference type="EMBL" id="KAF7381696.1"/>
    </source>
</evidence>
<reference evidence="21" key="1">
    <citation type="journal article" date="2020" name="G3 (Bethesda)">
        <title>High-Quality Assemblies for Three Invasive Social Wasps from the &lt;i&gt;Vespula&lt;/i&gt; Genus.</title>
        <authorList>
            <person name="Harrop T.W.R."/>
            <person name="Guhlin J."/>
            <person name="McLaughlin G.M."/>
            <person name="Permina E."/>
            <person name="Stockwell P."/>
            <person name="Gilligan J."/>
            <person name="Le Lec M.F."/>
            <person name="Gruber M.A.M."/>
            <person name="Quinn O."/>
            <person name="Lovegrove M."/>
            <person name="Duncan E.J."/>
            <person name="Remnant E.J."/>
            <person name="Van Eeckhoven J."/>
            <person name="Graham B."/>
            <person name="Knapp R.A."/>
            <person name="Langford K.W."/>
            <person name="Kronenberg Z."/>
            <person name="Press M.O."/>
            <person name="Eacker S.M."/>
            <person name="Wilson-Rankin E.E."/>
            <person name="Purcell J."/>
            <person name="Lester P.J."/>
            <person name="Dearden P.K."/>
        </authorList>
    </citation>
    <scope>NUCLEOTIDE SEQUENCE</scope>
    <source>
        <strain evidence="21">Linc-1</strain>
    </source>
</reference>
<dbReference type="AlphaFoldDB" id="A0A834J483"/>
<dbReference type="SUPFAM" id="SSF53448">
    <property type="entry name" value="Nucleotide-diphospho-sugar transferases"/>
    <property type="match status" value="1"/>
</dbReference>
<evidence type="ECO:0000256" key="13">
    <source>
        <dbReference type="ARBA" id="ARBA00023034"/>
    </source>
</evidence>
<keyword evidence="22" id="KW-1185">Reference proteome</keyword>
<keyword evidence="14" id="KW-0472">Membrane</keyword>
<feature type="domain" description="Ricin B lectin" evidence="20">
    <location>
        <begin position="100"/>
        <end position="224"/>
    </location>
</feature>
<gene>
    <name evidence="21" type="ORF">HZH68_015569</name>
</gene>
<dbReference type="PANTHER" id="PTHR11675">
    <property type="entry name" value="N-ACETYLGALACTOSAMINYLTRANSFERASE"/>
    <property type="match status" value="1"/>
</dbReference>
<evidence type="ECO:0000256" key="1">
    <source>
        <dbReference type="ARBA" id="ARBA00001936"/>
    </source>
</evidence>
<keyword evidence="10" id="KW-0430">Lectin</keyword>
<dbReference type="GO" id="GO:0006493">
    <property type="term" value="P:protein O-linked glycosylation"/>
    <property type="evidence" value="ECO:0007669"/>
    <property type="project" value="TreeGrafter"/>
</dbReference>
<sequence length="232" mass="26222">MCGGTLEIATCSHVGHVFRKSTPYTFPGGTSKVVNHNNARLAEVWLDQWKYFYYNINPGARNVVVGNVSERIKLRERLKCKSFRWYLENIYPESPMPLDYYYLGDVKNVDTHTCLDTMGRRTGEVVGISYCHGLGGNQVFAYTKRQQIMSDDMCLDAASPQGPVKIVRCHGMGGNQAWAYNEETKMIEHTNTGHCLSKPRSGDTSQPVLAPCDSHNVGQKWIMQSKFKWQAS</sequence>
<comment type="subcellular location">
    <subcellularLocation>
        <location evidence="2">Golgi apparatus membrane</location>
        <topology evidence="2">Single-pass type II membrane protein</topology>
    </subcellularLocation>
</comment>
<evidence type="ECO:0000256" key="5">
    <source>
        <dbReference type="ARBA" id="ARBA00012644"/>
    </source>
</evidence>
<dbReference type="PROSITE" id="PS50231">
    <property type="entry name" value="RICIN_B_LECTIN"/>
    <property type="match status" value="1"/>
</dbReference>
<dbReference type="SMART" id="SM00458">
    <property type="entry name" value="RICIN"/>
    <property type="match status" value="1"/>
</dbReference>
<keyword evidence="12" id="KW-1133">Transmembrane helix</keyword>
<keyword evidence="15" id="KW-1015">Disulfide bond</keyword>
<evidence type="ECO:0000256" key="9">
    <source>
        <dbReference type="ARBA" id="ARBA00022723"/>
    </source>
</evidence>
<dbReference type="InterPro" id="IPR000772">
    <property type="entry name" value="Ricin_B_lectin"/>
</dbReference>
<comment type="catalytic activity">
    <reaction evidence="18">
        <text>L-threonyl-[protein] + UDP-N-acetyl-alpha-D-galactosamine = a 3-O-[N-acetyl-alpha-D-galactosaminyl]-L-threonyl-[protein] + UDP + H(+)</text>
        <dbReference type="Rhea" id="RHEA:52424"/>
        <dbReference type="Rhea" id="RHEA-COMP:11060"/>
        <dbReference type="Rhea" id="RHEA-COMP:11689"/>
        <dbReference type="ChEBI" id="CHEBI:15378"/>
        <dbReference type="ChEBI" id="CHEBI:30013"/>
        <dbReference type="ChEBI" id="CHEBI:58223"/>
        <dbReference type="ChEBI" id="CHEBI:67138"/>
        <dbReference type="ChEBI" id="CHEBI:87075"/>
        <dbReference type="EC" id="2.4.1.41"/>
    </reaction>
</comment>
<evidence type="ECO:0000256" key="12">
    <source>
        <dbReference type="ARBA" id="ARBA00022989"/>
    </source>
</evidence>
<dbReference type="CDD" id="cd23433">
    <property type="entry name" value="beta-trefoil_Ricin_GALNT1-like"/>
    <property type="match status" value="1"/>
</dbReference>
<dbReference type="SUPFAM" id="SSF50370">
    <property type="entry name" value="Ricin B-like lectins"/>
    <property type="match status" value="1"/>
</dbReference>
<evidence type="ECO:0000256" key="6">
    <source>
        <dbReference type="ARBA" id="ARBA00022676"/>
    </source>
</evidence>
<evidence type="ECO:0000259" key="20">
    <source>
        <dbReference type="SMART" id="SM00458"/>
    </source>
</evidence>
<keyword evidence="9" id="KW-0479">Metal-binding</keyword>
<name>A0A834J483_VESGE</name>
<evidence type="ECO:0000256" key="10">
    <source>
        <dbReference type="ARBA" id="ARBA00022734"/>
    </source>
</evidence>
<dbReference type="Proteomes" id="UP000617340">
    <property type="component" value="Unassembled WGS sequence"/>
</dbReference>
<evidence type="ECO:0000256" key="16">
    <source>
        <dbReference type="ARBA" id="ARBA00023180"/>
    </source>
</evidence>
<dbReference type="Gene3D" id="3.90.550.10">
    <property type="entry name" value="Spore Coat Polysaccharide Biosynthesis Protein SpsA, Chain A"/>
    <property type="match status" value="1"/>
</dbReference>
<evidence type="ECO:0000256" key="7">
    <source>
        <dbReference type="ARBA" id="ARBA00022679"/>
    </source>
</evidence>
<dbReference type="GO" id="GO:0004653">
    <property type="term" value="F:polypeptide N-acetylgalactosaminyltransferase activity"/>
    <property type="evidence" value="ECO:0007669"/>
    <property type="project" value="UniProtKB-EC"/>
</dbReference>
<dbReference type="Gene3D" id="2.80.10.50">
    <property type="match status" value="1"/>
</dbReference>
<keyword evidence="6" id="KW-0328">Glycosyltransferase</keyword>
<dbReference type="GO" id="GO:0046872">
    <property type="term" value="F:metal ion binding"/>
    <property type="evidence" value="ECO:0007669"/>
    <property type="project" value="UniProtKB-KW"/>
</dbReference>
<evidence type="ECO:0000256" key="18">
    <source>
        <dbReference type="ARBA" id="ARBA00050905"/>
    </source>
</evidence>
<keyword evidence="13" id="KW-0333">Golgi apparatus</keyword>
<dbReference type="PANTHER" id="PTHR11675:SF101">
    <property type="entry name" value="POLYPEPTIDE N-ACETYLGALACTOSAMINYLTRANSFERASE 5"/>
    <property type="match status" value="1"/>
</dbReference>
<organism evidence="21 22">
    <name type="scientific">Vespula germanica</name>
    <name type="common">German yellow jacket</name>
    <name type="synonym">Paravespula germanica</name>
    <dbReference type="NCBI Taxonomy" id="30212"/>
    <lineage>
        <taxon>Eukaryota</taxon>
        <taxon>Metazoa</taxon>
        <taxon>Ecdysozoa</taxon>
        <taxon>Arthropoda</taxon>
        <taxon>Hexapoda</taxon>
        <taxon>Insecta</taxon>
        <taxon>Pterygota</taxon>
        <taxon>Neoptera</taxon>
        <taxon>Endopterygota</taxon>
        <taxon>Hymenoptera</taxon>
        <taxon>Apocrita</taxon>
        <taxon>Aculeata</taxon>
        <taxon>Vespoidea</taxon>
        <taxon>Vespidae</taxon>
        <taxon>Vespinae</taxon>
        <taxon>Vespula</taxon>
    </lineage>
</organism>
<evidence type="ECO:0000256" key="19">
    <source>
        <dbReference type="ARBA" id="ARBA00052209"/>
    </source>
</evidence>
<evidence type="ECO:0000256" key="3">
    <source>
        <dbReference type="ARBA" id="ARBA00004922"/>
    </source>
</evidence>
<dbReference type="Pfam" id="PF00652">
    <property type="entry name" value="Ricin_B_lectin"/>
    <property type="match status" value="1"/>
</dbReference>
<keyword evidence="11" id="KW-0735">Signal-anchor</keyword>
<keyword evidence="16" id="KW-0325">Glycoprotein</keyword>
<evidence type="ECO:0000313" key="22">
    <source>
        <dbReference type="Proteomes" id="UP000617340"/>
    </source>
</evidence>
<evidence type="ECO:0000256" key="14">
    <source>
        <dbReference type="ARBA" id="ARBA00023136"/>
    </source>
</evidence>
<dbReference type="GO" id="GO:0000139">
    <property type="term" value="C:Golgi membrane"/>
    <property type="evidence" value="ECO:0007669"/>
    <property type="project" value="UniProtKB-SubCell"/>
</dbReference>
<protein>
    <recommendedName>
        <fullName evidence="5">polypeptide N-acetylgalactosaminyltransferase</fullName>
        <ecNumber evidence="5">2.4.1.41</ecNumber>
    </recommendedName>
</protein>
<keyword evidence="17" id="KW-0464">Manganese</keyword>
<keyword evidence="7" id="KW-0808">Transferase</keyword>
<keyword evidence="8" id="KW-0812">Transmembrane</keyword>
<evidence type="ECO:0000256" key="11">
    <source>
        <dbReference type="ARBA" id="ARBA00022968"/>
    </source>
</evidence>
<dbReference type="EMBL" id="JACSDZ010000021">
    <property type="protein sequence ID" value="KAF7381696.1"/>
    <property type="molecule type" value="Genomic_DNA"/>
</dbReference>
<evidence type="ECO:0000256" key="17">
    <source>
        <dbReference type="ARBA" id="ARBA00023211"/>
    </source>
</evidence>
<proteinExistence type="inferred from homology"/>
<comment type="similarity">
    <text evidence="4">Belongs to the glycosyltransferase 2 family. GalNAc-T subfamily.</text>
</comment>
<evidence type="ECO:0000256" key="15">
    <source>
        <dbReference type="ARBA" id="ARBA00023157"/>
    </source>
</evidence>
<evidence type="ECO:0000256" key="4">
    <source>
        <dbReference type="ARBA" id="ARBA00005680"/>
    </source>
</evidence>
<evidence type="ECO:0000256" key="2">
    <source>
        <dbReference type="ARBA" id="ARBA00004323"/>
    </source>
</evidence>
<dbReference type="FunFam" id="2.80.10.50:FF:000047">
    <property type="entry name" value="Polypeptide N-acetylgalactosaminyltransferase"/>
    <property type="match status" value="1"/>
</dbReference>
<comment type="catalytic activity">
    <reaction evidence="19">
        <text>L-seryl-[protein] + UDP-N-acetyl-alpha-D-galactosamine = a 3-O-[N-acetyl-alpha-D-galactosaminyl]-L-seryl-[protein] + UDP + H(+)</text>
        <dbReference type="Rhea" id="RHEA:23956"/>
        <dbReference type="Rhea" id="RHEA-COMP:9863"/>
        <dbReference type="Rhea" id="RHEA-COMP:12788"/>
        <dbReference type="ChEBI" id="CHEBI:15378"/>
        <dbReference type="ChEBI" id="CHEBI:29999"/>
        <dbReference type="ChEBI" id="CHEBI:53604"/>
        <dbReference type="ChEBI" id="CHEBI:58223"/>
        <dbReference type="ChEBI" id="CHEBI:67138"/>
        <dbReference type="EC" id="2.4.1.41"/>
    </reaction>
</comment>
<comment type="pathway">
    <text evidence="3">Protein modification; protein glycosylation.</text>
</comment>
<dbReference type="GO" id="GO:0030246">
    <property type="term" value="F:carbohydrate binding"/>
    <property type="evidence" value="ECO:0007669"/>
    <property type="project" value="UniProtKB-KW"/>
</dbReference>
<dbReference type="InterPro" id="IPR029044">
    <property type="entry name" value="Nucleotide-diphossugar_trans"/>
</dbReference>
<comment type="cofactor">
    <cofactor evidence="1">
        <name>Mn(2+)</name>
        <dbReference type="ChEBI" id="CHEBI:29035"/>
    </cofactor>
</comment>
<comment type="caution">
    <text evidence="21">The sequence shown here is derived from an EMBL/GenBank/DDBJ whole genome shotgun (WGS) entry which is preliminary data.</text>
</comment>
<dbReference type="EC" id="2.4.1.41" evidence="5"/>